<dbReference type="Pfam" id="PF02700">
    <property type="entry name" value="PurS"/>
    <property type="match status" value="1"/>
</dbReference>
<dbReference type="PANTHER" id="PTHR34696:SF1">
    <property type="entry name" value="PHOSPHORIBOSYLFORMYLGLYCINAMIDINE SYNTHASE SUBUNIT PURS"/>
    <property type="match status" value="1"/>
</dbReference>
<dbReference type="RefSeq" id="WP_394824163.1">
    <property type="nucleotide sequence ID" value="NZ_CP089984.1"/>
</dbReference>
<evidence type="ECO:0000256" key="3">
    <source>
        <dbReference type="ARBA" id="ARBA00022741"/>
    </source>
</evidence>
<evidence type="ECO:0000313" key="8">
    <source>
        <dbReference type="Proteomes" id="UP001370348"/>
    </source>
</evidence>
<dbReference type="NCBIfam" id="NF004630">
    <property type="entry name" value="PRK05974.1"/>
    <property type="match status" value="1"/>
</dbReference>
<dbReference type="Gene3D" id="3.30.1280.10">
    <property type="entry name" value="Phosphoribosylformylglycinamidine synthase subunit PurS"/>
    <property type="match status" value="1"/>
</dbReference>
<proteinExistence type="inferred from homology"/>
<organism evidence="7 8">
    <name type="scientific">Pendulispora albinea</name>
    <dbReference type="NCBI Taxonomy" id="2741071"/>
    <lineage>
        <taxon>Bacteria</taxon>
        <taxon>Pseudomonadati</taxon>
        <taxon>Myxococcota</taxon>
        <taxon>Myxococcia</taxon>
        <taxon>Myxococcales</taxon>
        <taxon>Sorangiineae</taxon>
        <taxon>Pendulisporaceae</taxon>
        <taxon>Pendulispora</taxon>
    </lineage>
</organism>
<keyword evidence="1 6" id="KW-0963">Cytoplasm</keyword>
<evidence type="ECO:0000256" key="1">
    <source>
        <dbReference type="ARBA" id="ARBA00022490"/>
    </source>
</evidence>
<keyword evidence="3 6" id="KW-0547">Nucleotide-binding</keyword>
<keyword evidence="8" id="KW-1185">Reference proteome</keyword>
<dbReference type="InterPro" id="IPR036604">
    <property type="entry name" value="PurS-like_sf"/>
</dbReference>
<comment type="similarity">
    <text evidence="6">Belongs to the PurS family.</text>
</comment>
<evidence type="ECO:0000256" key="5">
    <source>
        <dbReference type="ARBA" id="ARBA00022840"/>
    </source>
</evidence>
<accession>A0ABZ2LUE1</accession>
<evidence type="ECO:0000313" key="7">
    <source>
        <dbReference type="EMBL" id="WXB14541.1"/>
    </source>
</evidence>
<protein>
    <recommendedName>
        <fullName evidence="6">Phosphoribosylformylglycinamidine synthase subunit PurS</fullName>
        <shortName evidence="6">FGAM synthase</shortName>
        <ecNumber evidence="6">6.3.5.3</ecNumber>
    </recommendedName>
    <alternativeName>
        <fullName evidence="6">Formylglycinamide ribonucleotide amidotransferase subunit III</fullName>
        <shortName evidence="6">FGAR amidotransferase III</shortName>
        <shortName evidence="6">FGAR-AT III</shortName>
    </alternativeName>
    <alternativeName>
        <fullName evidence="6">Phosphoribosylformylglycinamidine synthase subunit III</fullName>
    </alternativeName>
</protein>
<dbReference type="EC" id="6.3.5.3" evidence="6"/>
<dbReference type="SUPFAM" id="SSF82697">
    <property type="entry name" value="PurS-like"/>
    <property type="match status" value="1"/>
</dbReference>
<dbReference type="PANTHER" id="PTHR34696">
    <property type="entry name" value="PHOSPHORIBOSYLFORMYLGLYCINAMIDINE SYNTHASE SUBUNIT PURS"/>
    <property type="match status" value="1"/>
</dbReference>
<comment type="subcellular location">
    <subcellularLocation>
        <location evidence="6">Cytoplasm</location>
    </subcellularLocation>
</comment>
<dbReference type="HAMAP" id="MF_01926">
    <property type="entry name" value="PurS"/>
    <property type="match status" value="1"/>
</dbReference>
<gene>
    <name evidence="6 7" type="primary">purS</name>
    <name evidence="7" type="ORF">LZC94_42790</name>
</gene>
<evidence type="ECO:0000256" key="4">
    <source>
        <dbReference type="ARBA" id="ARBA00022755"/>
    </source>
</evidence>
<dbReference type="GO" id="GO:0004642">
    <property type="term" value="F:phosphoribosylformylglycinamidine synthase activity"/>
    <property type="evidence" value="ECO:0007669"/>
    <property type="project" value="UniProtKB-EC"/>
</dbReference>
<name>A0ABZ2LUE1_9BACT</name>
<dbReference type="EMBL" id="CP089984">
    <property type="protein sequence ID" value="WXB14541.1"/>
    <property type="molecule type" value="Genomic_DNA"/>
</dbReference>
<keyword evidence="2 6" id="KW-0436">Ligase</keyword>
<dbReference type="NCBIfam" id="TIGR00302">
    <property type="entry name" value="phosphoribosylformylglycinamidine synthase subunit PurS"/>
    <property type="match status" value="1"/>
</dbReference>
<keyword evidence="4 6" id="KW-0658">Purine biosynthesis</keyword>
<comment type="function">
    <text evidence="6">Part of the phosphoribosylformylglycinamidine synthase complex involved in the purines biosynthetic pathway. Catalyzes the ATP-dependent conversion of formylglycinamide ribonucleotide (FGAR) and glutamine to yield formylglycinamidine ribonucleotide (FGAM) and glutamate. The FGAM synthase complex is composed of three subunits. PurQ produces an ammonia molecule by converting glutamine to glutamate. PurL transfers the ammonia molecule to FGAR to form FGAM in an ATP-dependent manner. PurS interacts with PurQ and PurL and is thought to assist in the transfer of the ammonia molecule from PurQ to PurL.</text>
</comment>
<keyword evidence="5 6" id="KW-0067">ATP-binding</keyword>
<comment type="subunit">
    <text evidence="6">Part of the FGAM synthase complex composed of 1 PurL, 1 PurQ and 2 PurS subunits.</text>
</comment>
<comment type="catalytic activity">
    <reaction evidence="6">
        <text>N(2)-formyl-N(1)-(5-phospho-beta-D-ribosyl)glycinamide + L-glutamine + ATP + H2O = 2-formamido-N(1)-(5-O-phospho-beta-D-ribosyl)acetamidine + L-glutamate + ADP + phosphate + H(+)</text>
        <dbReference type="Rhea" id="RHEA:17129"/>
        <dbReference type="ChEBI" id="CHEBI:15377"/>
        <dbReference type="ChEBI" id="CHEBI:15378"/>
        <dbReference type="ChEBI" id="CHEBI:29985"/>
        <dbReference type="ChEBI" id="CHEBI:30616"/>
        <dbReference type="ChEBI" id="CHEBI:43474"/>
        <dbReference type="ChEBI" id="CHEBI:58359"/>
        <dbReference type="ChEBI" id="CHEBI:147286"/>
        <dbReference type="ChEBI" id="CHEBI:147287"/>
        <dbReference type="ChEBI" id="CHEBI:456216"/>
        <dbReference type="EC" id="6.3.5.3"/>
    </reaction>
</comment>
<dbReference type="Proteomes" id="UP001370348">
    <property type="component" value="Chromosome"/>
</dbReference>
<dbReference type="InterPro" id="IPR003850">
    <property type="entry name" value="PurS"/>
</dbReference>
<evidence type="ECO:0000256" key="6">
    <source>
        <dbReference type="HAMAP-Rule" id="MF_01926"/>
    </source>
</evidence>
<evidence type="ECO:0000256" key="2">
    <source>
        <dbReference type="ARBA" id="ARBA00022598"/>
    </source>
</evidence>
<reference evidence="7 8" key="1">
    <citation type="submission" date="2021-12" db="EMBL/GenBank/DDBJ databases">
        <title>Discovery of the Pendulisporaceae a myxobacterial family with distinct sporulation behavior and unique specialized metabolism.</title>
        <authorList>
            <person name="Garcia R."/>
            <person name="Popoff A."/>
            <person name="Bader C.D."/>
            <person name="Loehr J."/>
            <person name="Walesch S."/>
            <person name="Walt C."/>
            <person name="Boldt J."/>
            <person name="Bunk B."/>
            <person name="Haeckl F.J.F.P.J."/>
            <person name="Gunesch A.P."/>
            <person name="Birkelbach J."/>
            <person name="Nuebel U."/>
            <person name="Pietschmann T."/>
            <person name="Bach T."/>
            <person name="Mueller R."/>
        </authorList>
    </citation>
    <scope>NUCLEOTIDE SEQUENCE [LARGE SCALE GENOMIC DNA]</scope>
    <source>
        <strain evidence="7 8">MSr11954</strain>
    </source>
</reference>
<comment type="pathway">
    <text evidence="6">Purine metabolism; IMP biosynthesis via de novo pathway; 5-amino-1-(5-phospho-D-ribosyl)imidazole from N(2)-formyl-N(1)-(5-phospho-D-ribosyl)glycinamide: step 1/2.</text>
</comment>
<sequence length="83" mass="9048">MKATVVVRLKSEVLDPQGDAVRRALGTLGFEGVKDVRIGKIVEIEIDEAHAKDAAGLKARLAKMSDEMLANPVIEDYEIKLDS</sequence>